<name>A0A8H2DQZ7_ORBOL</name>
<dbReference type="AlphaFoldDB" id="A0A8H2DQZ7"/>
<protein>
    <submittedName>
        <fullName evidence="1">Uncharacterized protein</fullName>
    </submittedName>
</protein>
<dbReference type="EMBL" id="SOZJ01000008">
    <property type="protein sequence ID" value="TGJ63023.1"/>
    <property type="molecule type" value="Genomic_DNA"/>
</dbReference>
<evidence type="ECO:0000313" key="1">
    <source>
        <dbReference type="EMBL" id="TGJ63023.1"/>
    </source>
</evidence>
<dbReference type="Proteomes" id="UP000297595">
    <property type="component" value="Unassembled WGS sequence"/>
</dbReference>
<sequence length="166" mass="18339">MEPSRSRQPDAFEMSFTSSVLVENPSNRQDNCQKLSIVTFRINQISSMKDATAASLDVDPATNVLGWLIAKTELPVIEFMFRKAEISSRCVGDFEEENIPYGEVEAEIASDWSRSKAFLLITADASIPRASPSERELSLIASLAKACDHGRFRGLTLFQPTLIGPP</sequence>
<evidence type="ECO:0000313" key="2">
    <source>
        <dbReference type="Proteomes" id="UP000297595"/>
    </source>
</evidence>
<comment type="caution">
    <text evidence="1">The sequence shown here is derived from an EMBL/GenBank/DDBJ whole genome shotgun (WGS) entry which is preliminary data.</text>
</comment>
<organism evidence="1 2">
    <name type="scientific">Orbilia oligospora</name>
    <name type="common">Nematode-trapping fungus</name>
    <name type="synonym">Arthrobotrys oligospora</name>
    <dbReference type="NCBI Taxonomy" id="2813651"/>
    <lineage>
        <taxon>Eukaryota</taxon>
        <taxon>Fungi</taxon>
        <taxon>Dikarya</taxon>
        <taxon>Ascomycota</taxon>
        <taxon>Pezizomycotina</taxon>
        <taxon>Orbiliomycetes</taxon>
        <taxon>Orbiliales</taxon>
        <taxon>Orbiliaceae</taxon>
        <taxon>Orbilia</taxon>
    </lineage>
</organism>
<reference evidence="1 2" key="1">
    <citation type="submission" date="2019-03" db="EMBL/GenBank/DDBJ databases">
        <title>Nematode-trapping fungi genome.</title>
        <authorList>
            <person name="Vidal-Diez De Ulzurrun G."/>
        </authorList>
    </citation>
    <scope>NUCLEOTIDE SEQUENCE [LARGE SCALE GENOMIC DNA]</scope>
    <source>
        <strain evidence="1 2">TWF154</strain>
    </source>
</reference>
<accession>A0A8H2DQZ7</accession>
<proteinExistence type="predicted"/>
<gene>
    <name evidence="1" type="ORF">EYR41_010974</name>
</gene>